<dbReference type="Pfam" id="PF13242">
    <property type="entry name" value="Hydrolase_like"/>
    <property type="match status" value="1"/>
</dbReference>
<dbReference type="Pfam" id="PF13344">
    <property type="entry name" value="Hydrolase_6"/>
    <property type="match status" value="1"/>
</dbReference>
<dbReference type="GO" id="GO:0005737">
    <property type="term" value="C:cytoplasm"/>
    <property type="evidence" value="ECO:0007669"/>
    <property type="project" value="TreeGrafter"/>
</dbReference>
<dbReference type="PANTHER" id="PTHR19288:SF46">
    <property type="entry name" value="HALOACID DEHALOGENASE-LIKE HYDROLASE DOMAIN-CONTAINING PROTEIN 2"/>
    <property type="match status" value="1"/>
</dbReference>
<evidence type="ECO:0000313" key="7">
    <source>
        <dbReference type="Proteomes" id="UP000593910"/>
    </source>
</evidence>
<dbReference type="Gene3D" id="3.40.50.1000">
    <property type="entry name" value="HAD superfamily/HAD-like"/>
    <property type="match status" value="2"/>
</dbReference>
<evidence type="ECO:0000256" key="3">
    <source>
        <dbReference type="ARBA" id="ARBA00022723"/>
    </source>
</evidence>
<protein>
    <recommendedName>
        <fullName evidence="5">Haloacid dehalogenase-like hydrolase domain-containing protein 2</fullName>
    </recommendedName>
</protein>
<dbReference type="EMBL" id="CP041165">
    <property type="protein sequence ID" value="QOP42071.1"/>
    <property type="molecule type" value="Genomic_DNA"/>
</dbReference>
<dbReference type="SUPFAM" id="SSF56784">
    <property type="entry name" value="HAD-like"/>
    <property type="match status" value="1"/>
</dbReference>
<dbReference type="GO" id="GO:0046872">
    <property type="term" value="F:metal ion binding"/>
    <property type="evidence" value="ECO:0007669"/>
    <property type="project" value="UniProtKB-KW"/>
</dbReference>
<dbReference type="InterPro" id="IPR006355">
    <property type="entry name" value="LHPP/HDHD2"/>
</dbReference>
<keyword evidence="6" id="KW-0378">Hydrolase</keyword>
<sequence>MLAENIKAVLCDIGGVLYVGNESIEGAIEAVKRIKQNYPIRFLTNTTQKTGPQVVEKLRGLGFEIDTEDVITALDMTKMFLEEQKSNADFLLTDNVTGFFDSLKNYEKKYVVVGDAQHNFSYENLNHAFRTLLKGAKLVAVANNRYFKDSDNELSMDAGCFVSALEYASGQKAEVLGKPSKEFYELACQSLGVNPSECIMIGDDIEGDIHGAQNAGLQAALVKTGKFHKLDLQKGIIPDLILDSIASL</sequence>
<dbReference type="NCBIfam" id="TIGR01460">
    <property type="entry name" value="HAD-SF-IIA"/>
    <property type="match status" value="1"/>
</dbReference>
<dbReference type="NCBIfam" id="TIGR01458">
    <property type="entry name" value="HAD-SF-IIA-hyp3"/>
    <property type="match status" value="1"/>
</dbReference>
<dbReference type="InterPro" id="IPR036412">
    <property type="entry name" value="HAD-like_sf"/>
</dbReference>
<dbReference type="AlphaFoldDB" id="A0A7M1AX87"/>
<name>A0A7M1AX87_9BACT</name>
<dbReference type="GO" id="GO:0016791">
    <property type="term" value="F:phosphatase activity"/>
    <property type="evidence" value="ECO:0007669"/>
    <property type="project" value="InterPro"/>
</dbReference>
<dbReference type="RefSeq" id="WP_193113392.1">
    <property type="nucleotide sequence ID" value="NZ_CP041165.1"/>
</dbReference>
<dbReference type="PANTHER" id="PTHR19288">
    <property type="entry name" value="4-NITROPHENYLPHOSPHATASE-RELATED"/>
    <property type="match status" value="1"/>
</dbReference>
<accession>A0A7M1AX87</accession>
<dbReference type="Proteomes" id="UP000593910">
    <property type="component" value="Chromosome"/>
</dbReference>
<comment type="cofactor">
    <cofactor evidence="1">
        <name>Mg(2+)</name>
        <dbReference type="ChEBI" id="CHEBI:18420"/>
    </cofactor>
</comment>
<gene>
    <name evidence="6" type="ORF">FJR03_10115</name>
</gene>
<dbReference type="InterPro" id="IPR006439">
    <property type="entry name" value="HAD-SF_hydro_IA"/>
</dbReference>
<keyword evidence="3" id="KW-0479">Metal-binding</keyword>
<dbReference type="NCBIfam" id="TIGR01549">
    <property type="entry name" value="HAD-SF-IA-v1"/>
    <property type="match status" value="1"/>
</dbReference>
<comment type="similarity">
    <text evidence="2">Belongs to the HAD-like hydrolase superfamily.</text>
</comment>
<keyword evidence="4" id="KW-0460">Magnesium</keyword>
<dbReference type="InterPro" id="IPR006357">
    <property type="entry name" value="HAD-SF_hydro_IIA"/>
</dbReference>
<evidence type="ECO:0000256" key="5">
    <source>
        <dbReference type="ARBA" id="ARBA00039666"/>
    </source>
</evidence>
<keyword evidence="7" id="KW-1185">Reference proteome</keyword>
<evidence type="ECO:0000256" key="4">
    <source>
        <dbReference type="ARBA" id="ARBA00022842"/>
    </source>
</evidence>
<evidence type="ECO:0000256" key="2">
    <source>
        <dbReference type="ARBA" id="ARBA00007958"/>
    </source>
</evidence>
<reference evidence="6 7" key="1">
    <citation type="submission" date="2019-06" db="EMBL/GenBank/DDBJ databases">
        <title>Sulfurimonas gotlandica sp. nov., a chemoautotrophic and psychrotolerant epsilonproteobacterium isolated from a pelagic redoxcline, and an emended description of the genus Sulfurimonas.</title>
        <authorList>
            <person name="Wang S."/>
            <person name="Jiang L."/>
            <person name="Shao Z."/>
        </authorList>
    </citation>
    <scope>NUCLEOTIDE SEQUENCE [LARGE SCALE GENOMIC DNA]</scope>
    <source>
        <strain evidence="6 7">B2</strain>
    </source>
</reference>
<dbReference type="InterPro" id="IPR023214">
    <property type="entry name" value="HAD_sf"/>
</dbReference>
<organism evidence="6 7">
    <name type="scientific">Sulfurimonas marina</name>
    <dbReference type="NCBI Taxonomy" id="2590551"/>
    <lineage>
        <taxon>Bacteria</taxon>
        <taxon>Pseudomonadati</taxon>
        <taxon>Campylobacterota</taxon>
        <taxon>Epsilonproteobacteria</taxon>
        <taxon>Campylobacterales</taxon>
        <taxon>Sulfurimonadaceae</taxon>
        <taxon>Sulfurimonas</taxon>
    </lineage>
</organism>
<dbReference type="KEGG" id="smax:FJR03_10115"/>
<proteinExistence type="inferred from homology"/>
<evidence type="ECO:0000256" key="1">
    <source>
        <dbReference type="ARBA" id="ARBA00001946"/>
    </source>
</evidence>
<evidence type="ECO:0000313" key="6">
    <source>
        <dbReference type="EMBL" id="QOP42071.1"/>
    </source>
</evidence>